<dbReference type="InterPro" id="IPR003141">
    <property type="entry name" value="Pol/His_phosphatase_N"/>
</dbReference>
<evidence type="ECO:0000259" key="1">
    <source>
        <dbReference type="SMART" id="SM00481"/>
    </source>
</evidence>
<dbReference type="Proteomes" id="UP001524318">
    <property type="component" value="Unassembled WGS sequence"/>
</dbReference>
<keyword evidence="3" id="KW-1185">Reference proteome</keyword>
<dbReference type="SUPFAM" id="SSF89550">
    <property type="entry name" value="PHP domain-like"/>
    <property type="match status" value="1"/>
</dbReference>
<comment type="caution">
    <text evidence="2">The sequence shown here is derived from an EMBL/GenBank/DDBJ whole genome shotgun (WGS) entry which is preliminary data.</text>
</comment>
<evidence type="ECO:0000313" key="3">
    <source>
        <dbReference type="Proteomes" id="UP001524318"/>
    </source>
</evidence>
<accession>A0ABT1LJE6</accession>
<dbReference type="InterPro" id="IPR004013">
    <property type="entry name" value="PHP_dom"/>
</dbReference>
<dbReference type="EMBL" id="JANCLV010000001">
    <property type="protein sequence ID" value="MCP8998568.1"/>
    <property type="molecule type" value="Genomic_DNA"/>
</dbReference>
<dbReference type="RefSeq" id="WP_254747292.1">
    <property type="nucleotide sequence ID" value="NZ_JANCLV010000001.1"/>
</dbReference>
<evidence type="ECO:0000313" key="2">
    <source>
        <dbReference type="EMBL" id="MCP8998568.1"/>
    </source>
</evidence>
<dbReference type="Gene3D" id="3.20.20.140">
    <property type="entry name" value="Metal-dependent hydrolases"/>
    <property type="match status" value="1"/>
</dbReference>
<proteinExistence type="predicted"/>
<dbReference type="PANTHER" id="PTHR42924">
    <property type="entry name" value="EXONUCLEASE"/>
    <property type="match status" value="1"/>
</dbReference>
<protein>
    <submittedName>
        <fullName evidence="2">PHP domain-containing protein</fullName>
    </submittedName>
</protein>
<dbReference type="CDD" id="cd07438">
    <property type="entry name" value="PHP_HisPPase_AMP"/>
    <property type="match status" value="1"/>
</dbReference>
<dbReference type="Pfam" id="PF02811">
    <property type="entry name" value="PHP"/>
    <property type="match status" value="1"/>
</dbReference>
<dbReference type="PANTHER" id="PTHR42924:SF3">
    <property type="entry name" value="POLYMERASE_HISTIDINOL PHOSPHATASE N-TERMINAL DOMAIN-CONTAINING PROTEIN"/>
    <property type="match status" value="1"/>
</dbReference>
<gene>
    <name evidence="2" type="ORF">NFC73_02290</name>
</gene>
<dbReference type="InterPro" id="IPR052018">
    <property type="entry name" value="PHP_domain"/>
</dbReference>
<reference evidence="2 3" key="1">
    <citation type="submission" date="2022-06" db="EMBL/GenBank/DDBJ databases">
        <title>Pseudarthrobacter sp. strain RMG13 Genome sequencing and assembly.</title>
        <authorList>
            <person name="Kim I."/>
        </authorList>
    </citation>
    <scope>NUCLEOTIDE SEQUENCE [LARGE SCALE GENOMIC DNA]</scope>
    <source>
        <strain evidence="2 3">RMG13</strain>
    </source>
</reference>
<dbReference type="InterPro" id="IPR016195">
    <property type="entry name" value="Pol/histidinol_Pase-like"/>
</dbReference>
<dbReference type="SMART" id="SM00481">
    <property type="entry name" value="POLIIIAc"/>
    <property type="match status" value="1"/>
</dbReference>
<dbReference type="Gene3D" id="1.10.150.650">
    <property type="match status" value="1"/>
</dbReference>
<feature type="domain" description="Polymerase/histidinol phosphatase N-terminal" evidence="1">
    <location>
        <begin position="3"/>
        <end position="68"/>
    </location>
</feature>
<organism evidence="2 3">
    <name type="scientific">Pseudarthrobacter humi</name>
    <dbReference type="NCBI Taxonomy" id="2952523"/>
    <lineage>
        <taxon>Bacteria</taxon>
        <taxon>Bacillati</taxon>
        <taxon>Actinomycetota</taxon>
        <taxon>Actinomycetes</taxon>
        <taxon>Micrococcales</taxon>
        <taxon>Micrococcaceae</taxon>
        <taxon>Pseudarthrobacter</taxon>
    </lineage>
</organism>
<sequence length="284" mass="30032">MRIDLHAHSNVSDGTETPADVMASAARAGLDVVSLTDHDSTDGWAEASLAALENGVAMVPGMEVSCRTAQGISVHLLSYLHDPAHPGLLEEITKAKDARLTRAERMVTLLAEDYPLTWDDVIHHVAPGATLGRPHIADALVAAGVVADRSEAFTSILTSHSRYFVQHYAPDPATAVELVRAAGGVPVFAHPVASGRGRIVGERTYRDMIDAGLAGLEIDHRDNPEEGREFLRGLAAKHGLLITGSSDYHGAGKPNLLGENLTTAEVLARIEELGTGTAVVRAAL</sequence>
<name>A0ABT1LJE6_9MICC</name>